<comment type="caution">
    <text evidence="1">The sequence shown here is derived from an EMBL/GenBank/DDBJ whole genome shotgun (WGS) entry which is preliminary data.</text>
</comment>
<keyword evidence="2" id="KW-1185">Reference proteome</keyword>
<accession>A0ABW4CVI8</accession>
<evidence type="ECO:0000313" key="2">
    <source>
        <dbReference type="Proteomes" id="UP001597212"/>
    </source>
</evidence>
<dbReference type="RefSeq" id="WP_125758251.1">
    <property type="nucleotide sequence ID" value="NZ_JBHTOK010000006.1"/>
</dbReference>
<dbReference type="EMBL" id="JBHTOK010000006">
    <property type="protein sequence ID" value="MFD1440038.1"/>
    <property type="molecule type" value="Genomic_DNA"/>
</dbReference>
<name>A0ABW4CVI8_9LACO</name>
<dbReference type="Proteomes" id="UP001597212">
    <property type="component" value="Unassembled WGS sequence"/>
</dbReference>
<sequence>MMRNAETGFGLYLANAGVVHAAVRRLQVWPGHADYDDLVEEGMLIYVAYYQRYRDPVRTQAERTKFNKLAGLFVYYGLLKIVTREQRRPAVHERSARREPPADTDPQDWLVKWLGEDAEVALVARLRSQLTPREQAVFESMVDQAFTRAETRAYLGLSQSNLTNVLRRIHAKYQTLKAAAAAESPV</sequence>
<reference evidence="2" key="1">
    <citation type="journal article" date="2019" name="Int. J. Syst. Evol. Microbiol.">
        <title>The Global Catalogue of Microorganisms (GCM) 10K type strain sequencing project: providing services to taxonomists for standard genome sequencing and annotation.</title>
        <authorList>
            <consortium name="The Broad Institute Genomics Platform"/>
            <consortium name="The Broad Institute Genome Sequencing Center for Infectious Disease"/>
            <person name="Wu L."/>
            <person name="Ma J."/>
        </authorList>
    </citation>
    <scope>NUCLEOTIDE SEQUENCE [LARGE SCALE GENOMIC DNA]</scope>
    <source>
        <strain evidence="2">CCM 8912</strain>
    </source>
</reference>
<gene>
    <name evidence="1" type="ORF">ACFQ5K_01350</name>
</gene>
<evidence type="ECO:0000313" key="1">
    <source>
        <dbReference type="EMBL" id="MFD1440038.1"/>
    </source>
</evidence>
<protein>
    <submittedName>
        <fullName evidence="1">Sigma-70 family RNA polymerase sigma factor</fullName>
    </submittedName>
</protein>
<organism evidence="1 2">
    <name type="scientific">Lacticaseibacillus hegangensis</name>
    <dbReference type="NCBI Taxonomy" id="2486010"/>
    <lineage>
        <taxon>Bacteria</taxon>
        <taxon>Bacillati</taxon>
        <taxon>Bacillota</taxon>
        <taxon>Bacilli</taxon>
        <taxon>Lactobacillales</taxon>
        <taxon>Lactobacillaceae</taxon>
        <taxon>Lacticaseibacillus</taxon>
    </lineage>
</organism>
<proteinExistence type="predicted"/>